<dbReference type="Pfam" id="PF12776">
    <property type="entry name" value="Myb_DNA-bind_3"/>
    <property type="match status" value="1"/>
</dbReference>
<dbReference type="PANTHER" id="PTHR46929">
    <property type="entry name" value="EXPRESSED PROTEIN"/>
    <property type="match status" value="1"/>
</dbReference>
<dbReference type="AlphaFoldDB" id="V7C9T1"/>
<accession>V7C9T1</accession>
<gene>
    <name evidence="3" type="ORF">PHAVU_003G086200g</name>
</gene>
<evidence type="ECO:0000313" key="3">
    <source>
        <dbReference type="EMBL" id="ESW26035.1"/>
    </source>
</evidence>
<protein>
    <recommendedName>
        <fullName evidence="2">Myb/SANT-like domain-containing protein</fullName>
    </recommendedName>
</protein>
<sequence length="188" mass="21578">MIEEVRRGCRIDGSWTSHGYTNIVIALHEARLSGLKKNHVKNRQKSLKDRWREVHDLFGVEAEDEVWNELIKELWSNDKATGSRVRTTRDINSPPDISNFSVNLDDNNMDYIPEQPNFEEADDFVPQSPAPHIQSNDTPSNTPSNTPFMPSAGTSSSRDRKEKGPPWTELIYILLNIGFYVYESMWIA</sequence>
<feature type="domain" description="Myb/SANT-like" evidence="2">
    <location>
        <begin position="1"/>
        <end position="61"/>
    </location>
</feature>
<dbReference type="OrthoDB" id="1734412at2759"/>
<organism evidence="3 4">
    <name type="scientific">Phaseolus vulgaris</name>
    <name type="common">Kidney bean</name>
    <name type="synonym">French bean</name>
    <dbReference type="NCBI Taxonomy" id="3885"/>
    <lineage>
        <taxon>Eukaryota</taxon>
        <taxon>Viridiplantae</taxon>
        <taxon>Streptophyta</taxon>
        <taxon>Embryophyta</taxon>
        <taxon>Tracheophyta</taxon>
        <taxon>Spermatophyta</taxon>
        <taxon>Magnoliopsida</taxon>
        <taxon>eudicotyledons</taxon>
        <taxon>Gunneridae</taxon>
        <taxon>Pentapetalae</taxon>
        <taxon>rosids</taxon>
        <taxon>fabids</taxon>
        <taxon>Fabales</taxon>
        <taxon>Fabaceae</taxon>
        <taxon>Papilionoideae</taxon>
        <taxon>50 kb inversion clade</taxon>
        <taxon>NPAAA clade</taxon>
        <taxon>indigoferoid/millettioid clade</taxon>
        <taxon>Phaseoleae</taxon>
        <taxon>Phaseolus</taxon>
    </lineage>
</organism>
<dbReference type="InterPro" id="IPR024752">
    <property type="entry name" value="Myb/SANT-like_dom"/>
</dbReference>
<feature type="compositionally biased region" description="Polar residues" evidence="1">
    <location>
        <begin position="133"/>
        <end position="156"/>
    </location>
</feature>
<reference evidence="4" key="1">
    <citation type="journal article" date="2014" name="Nat. Genet.">
        <title>A reference genome for common bean and genome-wide analysis of dual domestications.</title>
        <authorList>
            <person name="Schmutz J."/>
            <person name="McClean P.E."/>
            <person name="Mamidi S."/>
            <person name="Wu G.A."/>
            <person name="Cannon S.B."/>
            <person name="Grimwood J."/>
            <person name="Jenkins J."/>
            <person name="Shu S."/>
            <person name="Song Q."/>
            <person name="Chavarro C."/>
            <person name="Torres-Torres M."/>
            <person name="Geffroy V."/>
            <person name="Moghaddam S.M."/>
            <person name="Gao D."/>
            <person name="Abernathy B."/>
            <person name="Barry K."/>
            <person name="Blair M."/>
            <person name="Brick M.A."/>
            <person name="Chovatia M."/>
            <person name="Gepts P."/>
            <person name="Goodstein D.M."/>
            <person name="Gonzales M."/>
            <person name="Hellsten U."/>
            <person name="Hyten D.L."/>
            <person name="Jia G."/>
            <person name="Kelly J.D."/>
            <person name="Kudrna D."/>
            <person name="Lee R."/>
            <person name="Richard M.M."/>
            <person name="Miklas P.N."/>
            <person name="Osorno J.M."/>
            <person name="Rodrigues J."/>
            <person name="Thareau V."/>
            <person name="Urrea C.A."/>
            <person name="Wang M."/>
            <person name="Yu Y."/>
            <person name="Zhang M."/>
            <person name="Wing R.A."/>
            <person name="Cregan P.B."/>
            <person name="Rokhsar D.S."/>
            <person name="Jackson S.A."/>
        </authorList>
    </citation>
    <scope>NUCLEOTIDE SEQUENCE [LARGE SCALE GENOMIC DNA]</scope>
    <source>
        <strain evidence="4">cv. G19833</strain>
    </source>
</reference>
<dbReference type="Gramene" id="ESW26035">
    <property type="protein sequence ID" value="ESW26035"/>
    <property type="gene ID" value="PHAVU_003G086200g"/>
</dbReference>
<dbReference type="PANTHER" id="PTHR46929:SF4">
    <property type="entry name" value="MYB_SANT-LIKE DOMAIN-CONTAINING PROTEIN"/>
    <property type="match status" value="1"/>
</dbReference>
<dbReference type="Proteomes" id="UP000000226">
    <property type="component" value="Chromosome 3"/>
</dbReference>
<evidence type="ECO:0000313" key="4">
    <source>
        <dbReference type="Proteomes" id="UP000000226"/>
    </source>
</evidence>
<name>V7C9T1_PHAVU</name>
<keyword evidence="4" id="KW-1185">Reference proteome</keyword>
<feature type="region of interest" description="Disordered" evidence="1">
    <location>
        <begin position="82"/>
        <end position="163"/>
    </location>
</feature>
<feature type="compositionally biased region" description="Polar residues" evidence="1">
    <location>
        <begin position="95"/>
        <end position="106"/>
    </location>
</feature>
<dbReference type="EMBL" id="CM002290">
    <property type="protein sequence ID" value="ESW26035.1"/>
    <property type="molecule type" value="Genomic_DNA"/>
</dbReference>
<evidence type="ECO:0000259" key="2">
    <source>
        <dbReference type="Pfam" id="PF12776"/>
    </source>
</evidence>
<proteinExistence type="predicted"/>
<evidence type="ECO:0000256" key="1">
    <source>
        <dbReference type="SAM" id="MobiDB-lite"/>
    </source>
</evidence>